<keyword evidence="3 7" id="KW-0813">Transport</keyword>
<evidence type="ECO:0000256" key="2">
    <source>
        <dbReference type="ARBA" id="ARBA00006213"/>
    </source>
</evidence>
<evidence type="ECO:0000313" key="9">
    <source>
        <dbReference type="EMBL" id="KAK9170239.1"/>
    </source>
</evidence>
<proteinExistence type="inferred from homology"/>
<gene>
    <name evidence="9" type="ORF">Syun_002379</name>
</gene>
<evidence type="ECO:0000256" key="8">
    <source>
        <dbReference type="SAM" id="MobiDB-lite"/>
    </source>
</evidence>
<dbReference type="GO" id="GO:0016020">
    <property type="term" value="C:membrane"/>
    <property type="evidence" value="ECO:0007669"/>
    <property type="project" value="UniProtKB-SubCell"/>
</dbReference>
<feature type="transmembrane region" description="Helical" evidence="7">
    <location>
        <begin position="225"/>
        <end position="243"/>
    </location>
</feature>
<reference evidence="9 10" key="1">
    <citation type="submission" date="2024-01" db="EMBL/GenBank/DDBJ databases">
        <title>Genome assemblies of Stephania.</title>
        <authorList>
            <person name="Yang L."/>
        </authorList>
    </citation>
    <scope>NUCLEOTIDE SEQUENCE [LARGE SCALE GENOMIC DNA]</scope>
    <source>
        <strain evidence="9">YNDBR</strain>
        <tissue evidence="9">Leaf</tissue>
    </source>
</reference>
<evidence type="ECO:0000256" key="4">
    <source>
        <dbReference type="ARBA" id="ARBA00022692"/>
    </source>
</evidence>
<feature type="transmembrane region" description="Helical" evidence="7">
    <location>
        <begin position="41"/>
        <end position="63"/>
    </location>
</feature>
<evidence type="ECO:0000256" key="1">
    <source>
        <dbReference type="ARBA" id="ARBA00004141"/>
    </source>
</evidence>
<feature type="transmembrane region" description="Helical" evidence="7">
    <location>
        <begin position="75"/>
        <end position="97"/>
    </location>
</feature>
<feature type="transmembrane region" description="Helical" evidence="7">
    <location>
        <begin position="263"/>
        <end position="283"/>
    </location>
</feature>
<dbReference type="EMBL" id="JBBNAF010000001">
    <property type="protein sequence ID" value="KAK9170239.1"/>
    <property type="molecule type" value="Genomic_DNA"/>
</dbReference>
<feature type="transmembrane region" description="Helical" evidence="7">
    <location>
        <begin position="194"/>
        <end position="213"/>
    </location>
</feature>
<dbReference type="InterPro" id="IPR037185">
    <property type="entry name" value="EmrE-like"/>
</dbReference>
<keyword evidence="6 7" id="KW-0472">Membrane</keyword>
<dbReference type="InterPro" id="IPR030182">
    <property type="entry name" value="PUP_plant"/>
</dbReference>
<keyword evidence="5 7" id="KW-1133">Transmembrane helix</keyword>
<dbReference type="PANTHER" id="PTHR31376">
    <property type="entry name" value="OS09G0467300 PROTEIN-RELATED"/>
    <property type="match status" value="1"/>
</dbReference>
<feature type="region of interest" description="Disordered" evidence="8">
    <location>
        <begin position="384"/>
        <end position="409"/>
    </location>
</feature>
<feature type="compositionally biased region" description="Polar residues" evidence="8">
    <location>
        <begin position="388"/>
        <end position="400"/>
    </location>
</feature>
<evidence type="ECO:0000256" key="3">
    <source>
        <dbReference type="ARBA" id="ARBA00022448"/>
    </source>
</evidence>
<dbReference type="Pfam" id="PF16913">
    <property type="entry name" value="PUNUT"/>
    <property type="match status" value="1"/>
</dbReference>
<dbReference type="Gene3D" id="1.10.3730.20">
    <property type="match status" value="1"/>
</dbReference>
<dbReference type="PANTHER" id="PTHR31376:SF105">
    <property type="entry name" value="PURINE PERMEASE-RELATED"/>
    <property type="match status" value="1"/>
</dbReference>
<evidence type="ECO:0000256" key="7">
    <source>
        <dbReference type="RuleBase" id="RU368015"/>
    </source>
</evidence>
<feature type="transmembrane region" description="Helical" evidence="7">
    <location>
        <begin position="304"/>
        <end position="326"/>
    </location>
</feature>
<name>A0AAP0LLC3_9MAGN</name>
<comment type="caution">
    <text evidence="9">The sequence shown here is derived from an EMBL/GenBank/DDBJ whole genome shotgun (WGS) entry which is preliminary data.</text>
</comment>
<keyword evidence="10" id="KW-1185">Reference proteome</keyword>
<evidence type="ECO:0000256" key="6">
    <source>
        <dbReference type="ARBA" id="ARBA00023136"/>
    </source>
</evidence>
<evidence type="ECO:0000256" key="5">
    <source>
        <dbReference type="ARBA" id="ARBA00022989"/>
    </source>
</evidence>
<dbReference type="GO" id="GO:0015211">
    <property type="term" value="F:purine nucleoside transmembrane transporter activity"/>
    <property type="evidence" value="ECO:0007669"/>
    <property type="project" value="UniProtKB-UniRule"/>
</dbReference>
<dbReference type="AlphaFoldDB" id="A0AAP0LLC3"/>
<evidence type="ECO:0000313" key="10">
    <source>
        <dbReference type="Proteomes" id="UP001420932"/>
    </source>
</evidence>
<protein>
    <recommendedName>
        <fullName evidence="7">Probable purine permease</fullName>
    </recommendedName>
</protein>
<feature type="transmembrane region" description="Helical" evidence="7">
    <location>
        <begin position="170"/>
        <end position="188"/>
    </location>
</feature>
<feature type="transmembrane region" description="Helical" evidence="7">
    <location>
        <begin position="332"/>
        <end position="353"/>
    </location>
</feature>
<accession>A0AAP0LLC3</accession>
<dbReference type="GO" id="GO:0005345">
    <property type="term" value="F:purine nucleobase transmembrane transporter activity"/>
    <property type="evidence" value="ECO:0007669"/>
    <property type="project" value="UniProtKB-UniRule"/>
</dbReference>
<sequence>MKAMTQPVSIESQDVDMELVDRSSQALAAAASMTNAQRLHWWLKFLFFFTCILVGMIGGPLTQRLYYIRGGNRKWLSCTLQSIGFPILLIPLSLLYFRSRESHFCVVKCASNYNQSQKSNTTSIHHHQNDQFFLLDPKPLGLSAIIGLILGLSNYLYATSLKYLPVSTTSLLFSSQLAFTAAFARVLVKQRFTFYSGNAVVVMTMGAVVLGMRGGGEGGGDKGRYVEGFVVTLGGAAASGLVLPMVEMVYRKCGRVVNMGLVIQVQIVLSAFASLFCVVGMALNKDFQNIPREAKEYGLGEVKYYLVLVGCGVCWQLCFVGIAGIILCTSSLFAGVTAAFMLPFQEVAAVIVFHEKFTGEKGLSLALCLWGFISYFMGEYKKTHGSSDEATTGSKISTNDGDNRCNSSDRRVNFAPDREISAAKSSGDLIGRGALWR</sequence>
<feature type="transmembrane region" description="Helical" evidence="7">
    <location>
        <begin position="140"/>
        <end position="158"/>
    </location>
</feature>
<comment type="subcellular location">
    <subcellularLocation>
        <location evidence="1 7">Membrane</location>
        <topology evidence="1 7">Multi-pass membrane protein</topology>
    </subcellularLocation>
</comment>
<comment type="caution">
    <text evidence="7">Lacks conserved residue(s) required for the propagation of feature annotation.</text>
</comment>
<organism evidence="9 10">
    <name type="scientific">Stephania yunnanensis</name>
    <dbReference type="NCBI Taxonomy" id="152371"/>
    <lineage>
        <taxon>Eukaryota</taxon>
        <taxon>Viridiplantae</taxon>
        <taxon>Streptophyta</taxon>
        <taxon>Embryophyta</taxon>
        <taxon>Tracheophyta</taxon>
        <taxon>Spermatophyta</taxon>
        <taxon>Magnoliopsida</taxon>
        <taxon>Ranunculales</taxon>
        <taxon>Menispermaceae</taxon>
        <taxon>Menispermoideae</taxon>
        <taxon>Cissampelideae</taxon>
        <taxon>Stephania</taxon>
    </lineage>
</organism>
<dbReference type="SUPFAM" id="SSF103481">
    <property type="entry name" value="Multidrug resistance efflux transporter EmrE"/>
    <property type="match status" value="1"/>
</dbReference>
<dbReference type="Proteomes" id="UP001420932">
    <property type="component" value="Unassembled WGS sequence"/>
</dbReference>
<comment type="similarity">
    <text evidence="2 7">Belongs to the purine permeases (TC 2.A.7.14) family.</text>
</comment>
<keyword evidence="4 7" id="KW-0812">Transmembrane</keyword>